<evidence type="ECO:0000313" key="2">
    <source>
        <dbReference type="Proteomes" id="UP001595818"/>
    </source>
</evidence>
<proteinExistence type="predicted"/>
<dbReference type="EMBL" id="JBHSJJ010000011">
    <property type="protein sequence ID" value="MFC4873533.1"/>
    <property type="molecule type" value="Genomic_DNA"/>
</dbReference>
<accession>A0ABV9T518</accession>
<name>A0ABV9T518_9BACT</name>
<dbReference type="RefSeq" id="WP_377066482.1">
    <property type="nucleotide sequence ID" value="NZ_JBHSJJ010000011.1"/>
</dbReference>
<reference evidence="2" key="1">
    <citation type="journal article" date="2019" name="Int. J. Syst. Evol. Microbiol.">
        <title>The Global Catalogue of Microorganisms (GCM) 10K type strain sequencing project: providing services to taxonomists for standard genome sequencing and annotation.</title>
        <authorList>
            <consortium name="The Broad Institute Genomics Platform"/>
            <consortium name="The Broad Institute Genome Sequencing Center for Infectious Disease"/>
            <person name="Wu L."/>
            <person name="Ma J."/>
        </authorList>
    </citation>
    <scope>NUCLEOTIDE SEQUENCE [LARGE SCALE GENOMIC DNA]</scope>
    <source>
        <strain evidence="2">CGMCC 4.7466</strain>
    </source>
</reference>
<evidence type="ECO:0008006" key="3">
    <source>
        <dbReference type="Google" id="ProtNLM"/>
    </source>
</evidence>
<comment type="caution">
    <text evidence="1">The sequence shown here is derived from an EMBL/GenBank/DDBJ whole genome shotgun (WGS) entry which is preliminary data.</text>
</comment>
<sequence>MKTCFICLIGLFVLAINGCYPHKNRPELEEAFQYHQESLKTRKSISEMLRDHESKTNSPLPAHFQSLKDELEEWDENFVEVPGYGHVHDHDHDHDHHHLPAPDLTDAEHRDLQKHLLEEIRSLRKKTDHLLKE</sequence>
<organism evidence="1 2">
    <name type="scientific">Negadavirga shengliensis</name>
    <dbReference type="NCBI Taxonomy" id="1389218"/>
    <lineage>
        <taxon>Bacteria</taxon>
        <taxon>Pseudomonadati</taxon>
        <taxon>Bacteroidota</taxon>
        <taxon>Cytophagia</taxon>
        <taxon>Cytophagales</taxon>
        <taxon>Cyclobacteriaceae</taxon>
        <taxon>Negadavirga</taxon>
    </lineage>
</organism>
<protein>
    <recommendedName>
        <fullName evidence="3">Lipoprotein</fullName>
    </recommendedName>
</protein>
<keyword evidence="2" id="KW-1185">Reference proteome</keyword>
<dbReference type="Proteomes" id="UP001595818">
    <property type="component" value="Unassembled WGS sequence"/>
</dbReference>
<evidence type="ECO:0000313" key="1">
    <source>
        <dbReference type="EMBL" id="MFC4873533.1"/>
    </source>
</evidence>
<gene>
    <name evidence="1" type="ORF">ACFPFU_17660</name>
</gene>